<sequence length="41" mass="4549">MYAQGGSAVTGFAEKDRQIVSGAWLDTPLKKACQIRIRIRI</sequence>
<protein>
    <submittedName>
        <fullName evidence="1">Uncharacterized protein</fullName>
    </submittedName>
</protein>
<dbReference type="AlphaFoldDB" id="G9XTI6"/>
<proteinExistence type="predicted"/>
<dbReference type="PATRIC" id="fig|537010.4.peg.4008"/>
<dbReference type="Proteomes" id="UP000004416">
    <property type="component" value="Unassembled WGS sequence"/>
</dbReference>
<dbReference type="EMBL" id="AFZX01000108">
    <property type="protein sequence ID" value="EHL05152.1"/>
    <property type="molecule type" value="Genomic_DNA"/>
</dbReference>
<organism evidence="1 2">
    <name type="scientific">Desulfitobacterium hafniense DP7</name>
    <dbReference type="NCBI Taxonomy" id="537010"/>
    <lineage>
        <taxon>Bacteria</taxon>
        <taxon>Bacillati</taxon>
        <taxon>Bacillota</taxon>
        <taxon>Clostridia</taxon>
        <taxon>Eubacteriales</taxon>
        <taxon>Desulfitobacteriaceae</taxon>
        <taxon>Desulfitobacterium</taxon>
    </lineage>
</organism>
<accession>G9XTI6</accession>
<name>G9XTI6_DESHA</name>
<evidence type="ECO:0000313" key="1">
    <source>
        <dbReference type="EMBL" id="EHL05152.1"/>
    </source>
</evidence>
<comment type="caution">
    <text evidence="1">The sequence shown here is derived from an EMBL/GenBank/DDBJ whole genome shotgun (WGS) entry which is preliminary data.</text>
</comment>
<reference evidence="1 2" key="1">
    <citation type="submission" date="2011-08" db="EMBL/GenBank/DDBJ databases">
        <authorList>
            <person name="Weinstock G."/>
            <person name="Sodergren E."/>
            <person name="Clifton S."/>
            <person name="Fulton L."/>
            <person name="Fulton B."/>
            <person name="Courtney L."/>
            <person name="Fronick C."/>
            <person name="Harrison M."/>
            <person name="Strong C."/>
            <person name="Farmer C."/>
            <person name="Delahaunty K."/>
            <person name="Markovic C."/>
            <person name="Hall O."/>
            <person name="Minx P."/>
            <person name="Tomlinson C."/>
            <person name="Mitreva M."/>
            <person name="Hou S."/>
            <person name="Chen J."/>
            <person name="Wollam A."/>
            <person name="Pepin K.H."/>
            <person name="Johnson M."/>
            <person name="Bhonagiri V."/>
            <person name="Zhang X."/>
            <person name="Suruliraj S."/>
            <person name="Warren W."/>
            <person name="Chinwalla A."/>
            <person name="Mardis E.R."/>
            <person name="Wilson R.K."/>
        </authorList>
    </citation>
    <scope>NUCLEOTIDE SEQUENCE [LARGE SCALE GENOMIC DNA]</scope>
    <source>
        <strain evidence="1 2">DP7</strain>
    </source>
</reference>
<gene>
    <name evidence="1" type="ORF">HMPREF0322_04293</name>
</gene>
<dbReference type="HOGENOM" id="CLU_3269021_0_0_9"/>
<evidence type="ECO:0000313" key="2">
    <source>
        <dbReference type="Proteomes" id="UP000004416"/>
    </source>
</evidence>